<dbReference type="Pfam" id="PF20260">
    <property type="entry name" value="PUA_4"/>
    <property type="match status" value="1"/>
</dbReference>
<dbReference type="InterPro" id="IPR006700">
    <property type="entry name" value="RsmE"/>
</dbReference>
<evidence type="ECO:0000256" key="6">
    <source>
        <dbReference type="ARBA" id="ARBA00022552"/>
    </source>
</evidence>
<name>A0A517DUC6_9FIRM</name>
<dbReference type="PANTHER" id="PTHR30027:SF3">
    <property type="entry name" value="16S RRNA (URACIL(1498)-N(3))-METHYLTRANSFERASE"/>
    <property type="match status" value="1"/>
</dbReference>
<dbReference type="NCBIfam" id="TIGR00046">
    <property type="entry name" value="RsmE family RNA methyltransferase"/>
    <property type="match status" value="1"/>
</dbReference>
<reference evidence="15 16" key="1">
    <citation type="submission" date="2019-02" db="EMBL/GenBank/DDBJ databases">
        <title>Closed genome of Sporomusa termitida DSM 4440.</title>
        <authorList>
            <person name="Poehlein A."/>
            <person name="Daniel R."/>
        </authorList>
    </citation>
    <scope>NUCLEOTIDE SEQUENCE [LARGE SCALE GENOMIC DNA]</scope>
    <source>
        <strain evidence="15 16">DSM 4440</strain>
    </source>
</reference>
<dbReference type="GO" id="GO:0070475">
    <property type="term" value="P:rRNA base methylation"/>
    <property type="evidence" value="ECO:0007669"/>
    <property type="project" value="TreeGrafter"/>
</dbReference>
<dbReference type="Pfam" id="PF04452">
    <property type="entry name" value="Methyltrans_RNA"/>
    <property type="match status" value="1"/>
</dbReference>
<dbReference type="InterPro" id="IPR046887">
    <property type="entry name" value="RsmE_PUA-like"/>
</dbReference>
<evidence type="ECO:0000256" key="2">
    <source>
        <dbReference type="ARBA" id="ARBA00005528"/>
    </source>
</evidence>
<keyword evidence="16" id="KW-1185">Reference proteome</keyword>
<keyword evidence="9 12" id="KW-0949">S-adenosyl-L-methionine</keyword>
<dbReference type="NCBIfam" id="NF008692">
    <property type="entry name" value="PRK11713.1-5"/>
    <property type="match status" value="1"/>
</dbReference>
<protein>
    <recommendedName>
        <fullName evidence="4 12">Ribosomal RNA small subunit methyltransferase E</fullName>
        <ecNumber evidence="3 12">2.1.1.193</ecNumber>
    </recommendedName>
</protein>
<evidence type="ECO:0000259" key="14">
    <source>
        <dbReference type="Pfam" id="PF20260"/>
    </source>
</evidence>
<dbReference type="SUPFAM" id="SSF88697">
    <property type="entry name" value="PUA domain-like"/>
    <property type="match status" value="1"/>
</dbReference>
<comment type="catalytic activity">
    <reaction evidence="11 12">
        <text>uridine(1498) in 16S rRNA + S-adenosyl-L-methionine = N(3)-methyluridine(1498) in 16S rRNA + S-adenosyl-L-homocysteine + H(+)</text>
        <dbReference type="Rhea" id="RHEA:42920"/>
        <dbReference type="Rhea" id="RHEA-COMP:10283"/>
        <dbReference type="Rhea" id="RHEA-COMP:10284"/>
        <dbReference type="ChEBI" id="CHEBI:15378"/>
        <dbReference type="ChEBI" id="CHEBI:57856"/>
        <dbReference type="ChEBI" id="CHEBI:59789"/>
        <dbReference type="ChEBI" id="CHEBI:65315"/>
        <dbReference type="ChEBI" id="CHEBI:74502"/>
        <dbReference type="EC" id="2.1.1.193"/>
    </reaction>
</comment>
<organism evidence="15 16">
    <name type="scientific">Sporomusa termitida</name>
    <dbReference type="NCBI Taxonomy" id="2377"/>
    <lineage>
        <taxon>Bacteria</taxon>
        <taxon>Bacillati</taxon>
        <taxon>Bacillota</taxon>
        <taxon>Negativicutes</taxon>
        <taxon>Selenomonadales</taxon>
        <taxon>Sporomusaceae</taxon>
        <taxon>Sporomusa</taxon>
    </lineage>
</organism>
<accession>A0A517DUC6</accession>
<dbReference type="InterPro" id="IPR046886">
    <property type="entry name" value="RsmE_MTase_dom"/>
</dbReference>
<evidence type="ECO:0000256" key="5">
    <source>
        <dbReference type="ARBA" id="ARBA00022490"/>
    </source>
</evidence>
<dbReference type="EC" id="2.1.1.193" evidence="3 12"/>
<evidence type="ECO:0000256" key="7">
    <source>
        <dbReference type="ARBA" id="ARBA00022603"/>
    </source>
</evidence>
<dbReference type="PANTHER" id="PTHR30027">
    <property type="entry name" value="RIBOSOMAL RNA SMALL SUBUNIT METHYLTRANSFERASE E"/>
    <property type="match status" value="1"/>
</dbReference>
<comment type="subcellular location">
    <subcellularLocation>
        <location evidence="1 12">Cytoplasm</location>
    </subcellularLocation>
</comment>
<dbReference type="GO" id="GO:0070042">
    <property type="term" value="F:rRNA (uridine-N3-)-methyltransferase activity"/>
    <property type="evidence" value="ECO:0007669"/>
    <property type="project" value="TreeGrafter"/>
</dbReference>
<keyword evidence="8 12" id="KW-0808">Transferase</keyword>
<feature type="domain" description="Ribosomal RNA small subunit methyltransferase E methyltransferase" evidence="13">
    <location>
        <begin position="71"/>
        <end position="236"/>
    </location>
</feature>
<evidence type="ECO:0000256" key="11">
    <source>
        <dbReference type="ARBA" id="ARBA00047944"/>
    </source>
</evidence>
<dbReference type="OrthoDB" id="9815641at2"/>
<evidence type="ECO:0000256" key="4">
    <source>
        <dbReference type="ARBA" id="ARBA00013673"/>
    </source>
</evidence>
<feature type="domain" description="Ribosomal RNA small subunit methyltransferase E PUA-like" evidence="14">
    <location>
        <begin position="16"/>
        <end position="62"/>
    </location>
</feature>
<evidence type="ECO:0000256" key="9">
    <source>
        <dbReference type="ARBA" id="ARBA00022691"/>
    </source>
</evidence>
<keyword evidence="5 12" id="KW-0963">Cytoplasm</keyword>
<evidence type="ECO:0000256" key="10">
    <source>
        <dbReference type="ARBA" id="ARBA00025699"/>
    </source>
</evidence>
<gene>
    <name evidence="15" type="primary">rsmE</name>
    <name evidence="15" type="ORF">SPTER_22900</name>
</gene>
<sequence>MRRFFINVPLSSTVFIEGADARHMALVLRMASGDTVQVAAPDGKTAKAEIIRISAESVQLTLLEAMEDHTEPPVKVWLVQGLGKGEKMDYIIQKAVELGVYGIIPAITEHCIVKYDVQKQADKVVRWQKIAREAAKQCGRSYIPRILPVTRLAAVLGQPEISNASTIMLYEGQAPQGLKQVLSKTGRPVYGLFIGPEGGFSPAEVALCAANGVSVVSMGPRIMRTETAAVAALTVVMYECGDLGG</sequence>
<evidence type="ECO:0000256" key="3">
    <source>
        <dbReference type="ARBA" id="ARBA00012328"/>
    </source>
</evidence>
<evidence type="ECO:0000313" key="15">
    <source>
        <dbReference type="EMBL" id="QDR80947.1"/>
    </source>
</evidence>
<dbReference type="AlphaFoldDB" id="A0A517DUC6"/>
<proteinExistence type="inferred from homology"/>
<dbReference type="InterPro" id="IPR029028">
    <property type="entry name" value="Alpha/beta_knot_MTases"/>
</dbReference>
<dbReference type="Gene3D" id="3.40.1280.10">
    <property type="match status" value="1"/>
</dbReference>
<dbReference type="EMBL" id="CP036259">
    <property type="protein sequence ID" value="QDR80947.1"/>
    <property type="molecule type" value="Genomic_DNA"/>
</dbReference>
<evidence type="ECO:0000256" key="8">
    <source>
        <dbReference type="ARBA" id="ARBA00022679"/>
    </source>
</evidence>
<dbReference type="SUPFAM" id="SSF75217">
    <property type="entry name" value="alpha/beta knot"/>
    <property type="match status" value="1"/>
</dbReference>
<evidence type="ECO:0000259" key="13">
    <source>
        <dbReference type="Pfam" id="PF04452"/>
    </source>
</evidence>
<evidence type="ECO:0000256" key="12">
    <source>
        <dbReference type="PIRNR" id="PIRNR015601"/>
    </source>
</evidence>
<dbReference type="PIRSF" id="PIRSF015601">
    <property type="entry name" value="MTase_slr0722"/>
    <property type="match status" value="1"/>
</dbReference>
<dbReference type="CDD" id="cd18084">
    <property type="entry name" value="RsmE-like"/>
    <property type="match status" value="1"/>
</dbReference>
<keyword evidence="7 12" id="KW-0489">Methyltransferase</keyword>
<dbReference type="InterPro" id="IPR015947">
    <property type="entry name" value="PUA-like_sf"/>
</dbReference>
<evidence type="ECO:0000313" key="16">
    <source>
        <dbReference type="Proteomes" id="UP000320776"/>
    </source>
</evidence>
<evidence type="ECO:0000256" key="1">
    <source>
        <dbReference type="ARBA" id="ARBA00004496"/>
    </source>
</evidence>
<dbReference type="KEGG" id="sted:SPTER_22900"/>
<dbReference type="GO" id="GO:0005737">
    <property type="term" value="C:cytoplasm"/>
    <property type="evidence" value="ECO:0007669"/>
    <property type="project" value="UniProtKB-SubCell"/>
</dbReference>
<dbReference type="InterPro" id="IPR029026">
    <property type="entry name" value="tRNA_m1G_MTases_N"/>
</dbReference>
<comment type="function">
    <text evidence="10 12">Specifically methylates the N3 position of the uracil ring of uridine 1498 (m3U1498) in 16S rRNA. Acts on the fully assembled 30S ribosomal subunit.</text>
</comment>
<keyword evidence="6 12" id="KW-0698">rRNA processing</keyword>
<dbReference type="RefSeq" id="WP_144350497.1">
    <property type="nucleotide sequence ID" value="NZ_CP036259.1"/>
</dbReference>
<dbReference type="Proteomes" id="UP000320776">
    <property type="component" value="Chromosome"/>
</dbReference>
<comment type="similarity">
    <text evidence="2 12">Belongs to the RNA methyltransferase RsmE family.</text>
</comment>